<dbReference type="AlphaFoldDB" id="A0A2K2HDV4"/>
<reference evidence="2 3" key="1">
    <citation type="journal article" date="2018" name="Genome Announc.">
        <title>Genome Sequence of Geothermobacter sp. HR-1 Iron Reducer from the Loihi Seamount.</title>
        <authorList>
            <person name="Smith H."/>
            <person name="Abuyen K."/>
            <person name="Tremblay J."/>
            <person name="Savalia P."/>
            <person name="Perez-Rodriguez I."/>
            <person name="Emerson D."/>
            <person name="Tully B."/>
            <person name="Amend J."/>
        </authorList>
    </citation>
    <scope>NUCLEOTIDE SEQUENCE [LARGE SCALE GENOMIC DNA]</scope>
    <source>
        <strain evidence="2 3">HR-1</strain>
    </source>
</reference>
<name>A0A2K2HDV4_9BACT</name>
<dbReference type="GO" id="GO:0006355">
    <property type="term" value="P:regulation of DNA-templated transcription"/>
    <property type="evidence" value="ECO:0007669"/>
    <property type="project" value="InterPro"/>
</dbReference>
<evidence type="ECO:0000313" key="2">
    <source>
        <dbReference type="EMBL" id="PNU21411.1"/>
    </source>
</evidence>
<dbReference type="SUPFAM" id="SSF46894">
    <property type="entry name" value="C-terminal effector domain of the bipartite response regulators"/>
    <property type="match status" value="1"/>
</dbReference>
<sequence>MYWFESEAAGPHGENSGTLRRARLFGQVEARGGARKKIIFIVAGAGYGKSYFAAQLLAGFDRPYFWRQIGFRDQDPVAFITDLVTVLRDRFPEADFPLLQKLIDNGELGAVASARLGELLAAELDRTLPGIHYLVFDDIHLLENSPASLHFLRTLIEAASGNLRFILISRHAILTELQSRALQIGSDDLRLTHDEIAELCVAMLQFPASIEIVRQLHRLTGGWIMGVLLLLKTLPEHDEQAILRRLEELLKQKHPDIHTYFQVEVLALLPEDLRSGFFKLSLLEKVPVALARQLTMVPDIEQHLERAARRNLFVARSDGKRSVYIFHQLLRDSLRAAAGEVLSPQERSQVFRDAAAWFRQQGRVEEAVYYALQAQDYSVAQTLLQKVGLKLLADNRVDTLREMVSQFPEAVVSESNWLSFFHGKLSLEIDPPEAYQSLERARAGFSEEQEFVGEFLATGELIYFHCLVDGMFEQGRCLLARAEELYALLRHELPPIAHFNAARMLSVGFSYVDANANAARARQHAETTRQLAEELDYDNFRVSALLVEIYLHGVQADWGVLRNIVEKLTALAGRPLISEMNRLFVHLNQVNLLGLEGDFDNYPVHRDRLLDDDRAGLSGKTVFLPFLLLWDIDMHFAKGEYVEARRALQLALHGDGAARRPHLRSQYLHYSAYLLALQGDREQAVAAAEESRQLRCAAGGHYFVAFNNMILGGAYVQLGMRGRAEQLLEHARELSTDMGNDFVLAGTHAHRACLCLDCGKQAEALHEIRRMLELLRKNRYVHFFSWTPSVMEKLLSVALAQGIEADYAAFLLSERLGKVRLADGPIVSLLQIRTLGGLELSVGKKTCNHLTAGQRELLALLVATPGCALPLGEIQAALWPDSAEKKSRVKFDNLLFRLRRVLDEHFGAQSSKIYLVLEKGILSLRNVRVDVAEFQDKVKEGLWHARRKKAWQAGNVLRQAHRLWVGEFVPGAQASDRVCDFRRNLHNRYLECVCRLAETHYANGLHEEAVRIAEDGLRYDRTNESLIRLLYEHHARYGNHVQARRTIRDYRDALREDGYVPAEVEEILESFFAEDGM</sequence>
<dbReference type="InterPro" id="IPR011990">
    <property type="entry name" value="TPR-like_helical_dom_sf"/>
</dbReference>
<dbReference type="RefSeq" id="WP_103114182.1">
    <property type="nucleotide sequence ID" value="NZ_PPFX01000003.1"/>
</dbReference>
<dbReference type="InterPro" id="IPR059106">
    <property type="entry name" value="WHD_MalT"/>
</dbReference>
<evidence type="ECO:0000313" key="3">
    <source>
        <dbReference type="Proteomes" id="UP000236340"/>
    </source>
</evidence>
<dbReference type="InterPro" id="IPR027417">
    <property type="entry name" value="P-loop_NTPase"/>
</dbReference>
<dbReference type="GO" id="GO:0003677">
    <property type="term" value="F:DNA binding"/>
    <property type="evidence" value="ECO:0007669"/>
    <property type="project" value="InterPro"/>
</dbReference>
<dbReference type="OrthoDB" id="223734at2"/>
<proteinExistence type="predicted"/>
<evidence type="ECO:0000259" key="1">
    <source>
        <dbReference type="SMART" id="SM01043"/>
    </source>
</evidence>
<dbReference type="InterPro" id="IPR005158">
    <property type="entry name" value="BTAD"/>
</dbReference>
<dbReference type="InterPro" id="IPR036388">
    <property type="entry name" value="WH-like_DNA-bd_sf"/>
</dbReference>
<dbReference type="Pfam" id="PF03704">
    <property type="entry name" value="BTAD"/>
    <property type="match status" value="1"/>
</dbReference>
<accession>A0A2K2HDV4</accession>
<dbReference type="PANTHER" id="PTHR35807">
    <property type="entry name" value="TRANSCRIPTIONAL REGULATOR REDD-RELATED"/>
    <property type="match status" value="1"/>
</dbReference>
<dbReference type="Gene3D" id="1.25.40.10">
    <property type="entry name" value="Tetratricopeptide repeat domain"/>
    <property type="match status" value="2"/>
</dbReference>
<dbReference type="SMART" id="SM01043">
    <property type="entry name" value="BTAD"/>
    <property type="match status" value="1"/>
</dbReference>
<dbReference type="Gene3D" id="1.10.10.10">
    <property type="entry name" value="Winged helix-like DNA-binding domain superfamily/Winged helix DNA-binding domain"/>
    <property type="match status" value="1"/>
</dbReference>
<protein>
    <recommendedName>
        <fullName evidence="1">Bacterial transcriptional activator domain-containing protein</fullName>
    </recommendedName>
</protein>
<dbReference type="SUPFAM" id="SSF48452">
    <property type="entry name" value="TPR-like"/>
    <property type="match status" value="2"/>
</dbReference>
<dbReference type="Proteomes" id="UP000236340">
    <property type="component" value="Unassembled WGS sequence"/>
</dbReference>
<dbReference type="InterPro" id="IPR051677">
    <property type="entry name" value="AfsR-DnrI-RedD_regulator"/>
</dbReference>
<dbReference type="SUPFAM" id="SSF52540">
    <property type="entry name" value="P-loop containing nucleoside triphosphate hydrolases"/>
    <property type="match status" value="1"/>
</dbReference>
<feature type="domain" description="Bacterial transcriptional activator" evidence="1">
    <location>
        <begin position="929"/>
        <end position="1068"/>
    </location>
</feature>
<dbReference type="Pfam" id="PF25873">
    <property type="entry name" value="WHD_MalT"/>
    <property type="match status" value="1"/>
</dbReference>
<gene>
    <name evidence="2" type="ORF">C2E25_02315</name>
</gene>
<dbReference type="InterPro" id="IPR016032">
    <property type="entry name" value="Sig_transdc_resp-reg_C-effctor"/>
</dbReference>
<organism evidence="2 3">
    <name type="scientific">Geothermobacter hydrogeniphilus</name>
    <dbReference type="NCBI Taxonomy" id="1969733"/>
    <lineage>
        <taxon>Bacteria</taxon>
        <taxon>Pseudomonadati</taxon>
        <taxon>Thermodesulfobacteriota</taxon>
        <taxon>Desulfuromonadia</taxon>
        <taxon>Desulfuromonadales</taxon>
        <taxon>Geothermobacteraceae</taxon>
        <taxon>Geothermobacter</taxon>
    </lineage>
</organism>
<dbReference type="EMBL" id="PPFX01000003">
    <property type="protein sequence ID" value="PNU21411.1"/>
    <property type="molecule type" value="Genomic_DNA"/>
</dbReference>
<comment type="caution">
    <text evidence="2">The sequence shown here is derived from an EMBL/GenBank/DDBJ whole genome shotgun (WGS) entry which is preliminary data.</text>
</comment>